<name>A0A941IEZ9_9BURK</name>
<evidence type="ECO:0008006" key="3">
    <source>
        <dbReference type="Google" id="ProtNLM"/>
    </source>
</evidence>
<dbReference type="Proteomes" id="UP000678545">
    <property type="component" value="Unassembled WGS sequence"/>
</dbReference>
<keyword evidence="2" id="KW-1185">Reference proteome</keyword>
<dbReference type="SUPFAM" id="SSF47413">
    <property type="entry name" value="lambda repressor-like DNA-binding domains"/>
    <property type="match status" value="1"/>
</dbReference>
<accession>A0A941IEZ9</accession>
<proteinExistence type="predicted"/>
<evidence type="ECO:0000313" key="1">
    <source>
        <dbReference type="EMBL" id="MBR7798555.1"/>
    </source>
</evidence>
<dbReference type="AlphaFoldDB" id="A0A941IEZ9"/>
<reference evidence="1" key="1">
    <citation type="submission" date="2021-04" db="EMBL/GenBank/DDBJ databases">
        <title>novel species isolated from subtropical streams in China.</title>
        <authorList>
            <person name="Lu H."/>
        </authorList>
    </citation>
    <scope>NUCLEOTIDE SEQUENCE</scope>
    <source>
        <strain evidence="1">FT137W</strain>
    </source>
</reference>
<sequence>MKTSSYSPHYEKLRAWLKLRRSVSSLTLREIAPIIGAHFTSVGKMEQDRKKIELVEFIKYCQAIDADPHEGLEIIIQSIAEQNHRKKKVSEK</sequence>
<evidence type="ECO:0000313" key="2">
    <source>
        <dbReference type="Proteomes" id="UP000678545"/>
    </source>
</evidence>
<gene>
    <name evidence="1" type="ORF">KDM90_00840</name>
</gene>
<dbReference type="GO" id="GO:0003677">
    <property type="term" value="F:DNA binding"/>
    <property type="evidence" value="ECO:0007669"/>
    <property type="project" value="InterPro"/>
</dbReference>
<dbReference type="RefSeq" id="WP_212673724.1">
    <property type="nucleotide sequence ID" value="NZ_JAGSPJ010000001.1"/>
</dbReference>
<dbReference type="InterPro" id="IPR010982">
    <property type="entry name" value="Lambda_DNA-bd_dom_sf"/>
</dbReference>
<protein>
    <recommendedName>
        <fullName evidence="3">XRE family transcriptional regulator</fullName>
    </recommendedName>
</protein>
<dbReference type="EMBL" id="JAGSPJ010000001">
    <property type="protein sequence ID" value="MBR7798555.1"/>
    <property type="molecule type" value="Genomic_DNA"/>
</dbReference>
<comment type="caution">
    <text evidence="1">The sequence shown here is derived from an EMBL/GenBank/DDBJ whole genome shotgun (WGS) entry which is preliminary data.</text>
</comment>
<dbReference type="Gene3D" id="1.10.260.40">
    <property type="entry name" value="lambda repressor-like DNA-binding domains"/>
    <property type="match status" value="1"/>
</dbReference>
<organism evidence="1 2">
    <name type="scientific">Undibacterium fentianense</name>
    <dbReference type="NCBI Taxonomy" id="2828728"/>
    <lineage>
        <taxon>Bacteria</taxon>
        <taxon>Pseudomonadati</taxon>
        <taxon>Pseudomonadota</taxon>
        <taxon>Betaproteobacteria</taxon>
        <taxon>Burkholderiales</taxon>
        <taxon>Oxalobacteraceae</taxon>
        <taxon>Undibacterium</taxon>
    </lineage>
</organism>